<evidence type="ECO:0008006" key="4">
    <source>
        <dbReference type="Google" id="ProtNLM"/>
    </source>
</evidence>
<feature type="compositionally biased region" description="Polar residues" evidence="1">
    <location>
        <begin position="139"/>
        <end position="148"/>
    </location>
</feature>
<feature type="compositionally biased region" description="Polar residues" evidence="1">
    <location>
        <begin position="24"/>
        <end position="45"/>
    </location>
</feature>
<protein>
    <recommendedName>
        <fullName evidence="4">COP1-interacting protein 7</fullName>
    </recommendedName>
</protein>
<organism evidence="2 3">
    <name type="scientific">Tanacetum coccineum</name>
    <dbReference type="NCBI Taxonomy" id="301880"/>
    <lineage>
        <taxon>Eukaryota</taxon>
        <taxon>Viridiplantae</taxon>
        <taxon>Streptophyta</taxon>
        <taxon>Embryophyta</taxon>
        <taxon>Tracheophyta</taxon>
        <taxon>Spermatophyta</taxon>
        <taxon>Magnoliopsida</taxon>
        <taxon>eudicotyledons</taxon>
        <taxon>Gunneridae</taxon>
        <taxon>Pentapetalae</taxon>
        <taxon>asterids</taxon>
        <taxon>campanulids</taxon>
        <taxon>Asterales</taxon>
        <taxon>Asteraceae</taxon>
        <taxon>Asteroideae</taxon>
        <taxon>Anthemideae</taxon>
        <taxon>Anthemidinae</taxon>
        <taxon>Tanacetum</taxon>
    </lineage>
</organism>
<reference evidence="2" key="1">
    <citation type="journal article" date="2022" name="Int. J. Mol. Sci.">
        <title>Draft Genome of Tanacetum Coccineum: Genomic Comparison of Closely Related Tanacetum-Family Plants.</title>
        <authorList>
            <person name="Yamashiro T."/>
            <person name="Shiraishi A."/>
            <person name="Nakayama K."/>
            <person name="Satake H."/>
        </authorList>
    </citation>
    <scope>NUCLEOTIDE SEQUENCE</scope>
</reference>
<accession>A0ABQ5B100</accession>
<gene>
    <name evidence="2" type="ORF">Tco_0841543</name>
</gene>
<feature type="compositionally biased region" description="Polar residues" evidence="1">
    <location>
        <begin position="62"/>
        <end position="95"/>
    </location>
</feature>
<evidence type="ECO:0000313" key="3">
    <source>
        <dbReference type="Proteomes" id="UP001151760"/>
    </source>
</evidence>
<evidence type="ECO:0000256" key="1">
    <source>
        <dbReference type="SAM" id="MobiDB-lite"/>
    </source>
</evidence>
<reference evidence="2" key="2">
    <citation type="submission" date="2022-01" db="EMBL/GenBank/DDBJ databases">
        <authorList>
            <person name="Yamashiro T."/>
            <person name="Shiraishi A."/>
            <person name="Satake H."/>
            <person name="Nakayama K."/>
        </authorList>
    </citation>
    <scope>NUCLEOTIDE SEQUENCE</scope>
</reference>
<keyword evidence="3" id="KW-1185">Reference proteome</keyword>
<comment type="caution">
    <text evidence="2">The sequence shown here is derived from an EMBL/GenBank/DDBJ whole genome shotgun (WGS) entry which is preliminary data.</text>
</comment>
<dbReference type="EMBL" id="BQNB010012721">
    <property type="protein sequence ID" value="GJT07081.1"/>
    <property type="molecule type" value="Genomic_DNA"/>
</dbReference>
<name>A0ABQ5B100_9ASTR</name>
<feature type="region of interest" description="Disordered" evidence="1">
    <location>
        <begin position="1"/>
        <end position="342"/>
    </location>
</feature>
<evidence type="ECO:0000313" key="2">
    <source>
        <dbReference type="EMBL" id="GJT07081.1"/>
    </source>
</evidence>
<feature type="compositionally biased region" description="Basic and acidic residues" evidence="1">
    <location>
        <begin position="278"/>
        <end position="291"/>
    </location>
</feature>
<feature type="compositionally biased region" description="Polar residues" evidence="1">
    <location>
        <begin position="203"/>
        <end position="237"/>
    </location>
</feature>
<dbReference type="Proteomes" id="UP001151760">
    <property type="component" value="Unassembled WGS sequence"/>
</dbReference>
<sequence>MQSQKIASKNENKKAPTDVVKGSNIPNTDQFKTPKTISKLDSSRTIIPAHANKAHGKPSAESLLNQKSNKQQPTLSQSSVKNVQKSAPVKNSLQHIKSLLNKPGTIFGGDSDESSADDNAAAKKPKKTKEPSLVDSRNDSAMQSQKIASRNENKKAPTDVVKGSNIPNTDQFKTPKTISKLDSSRTIKPAHANKAHGKPSAESLLNQKSNKQQSTLSQSSVKNVQKSAPVKNSSQHIKSLLNKPATIFGGDSDESSADDNAAANSDSSTRTPSGRSSSGDRSHADKRKSVGKDSMNSQSKSKSMSMAKLLSSSSFKRAQVTASQQARDTESQFVDFVPDSQP</sequence>
<feature type="compositionally biased region" description="Low complexity" evidence="1">
    <location>
        <begin position="258"/>
        <end position="277"/>
    </location>
</feature>
<proteinExistence type="predicted"/>
<feature type="compositionally biased region" description="Low complexity" evidence="1">
    <location>
        <begin position="294"/>
        <end position="314"/>
    </location>
</feature>
<feature type="compositionally biased region" description="Polar residues" evidence="1">
    <location>
        <begin position="165"/>
        <end position="186"/>
    </location>
</feature>
<feature type="compositionally biased region" description="Basic and acidic residues" evidence="1">
    <location>
        <begin position="128"/>
        <end position="138"/>
    </location>
</feature>